<dbReference type="AlphaFoldDB" id="A0A8W8LRG6"/>
<dbReference type="GO" id="GO:0000922">
    <property type="term" value="C:spindle pole"/>
    <property type="evidence" value="ECO:0007669"/>
    <property type="project" value="TreeGrafter"/>
</dbReference>
<feature type="domain" description="DDB1- and CUL4-associated factor 12 beta-propeller" evidence="3">
    <location>
        <begin position="153"/>
        <end position="277"/>
    </location>
</feature>
<dbReference type="PANTHER" id="PTHR44414:SF1">
    <property type="entry name" value="PROTEIN NEDD1"/>
    <property type="match status" value="1"/>
</dbReference>
<name>A0A8W8LRG6_MAGGI</name>
<feature type="region of interest" description="Disordered" evidence="2">
    <location>
        <begin position="365"/>
        <end position="423"/>
    </location>
</feature>
<dbReference type="Gene3D" id="2.130.10.10">
    <property type="entry name" value="YVTN repeat-like/Quinoprotein amine dehydrogenase"/>
    <property type="match status" value="2"/>
</dbReference>
<dbReference type="InterPro" id="IPR036322">
    <property type="entry name" value="WD40_repeat_dom_sf"/>
</dbReference>
<dbReference type="Proteomes" id="UP000005408">
    <property type="component" value="Unassembled WGS sequence"/>
</dbReference>
<dbReference type="SMART" id="SM00320">
    <property type="entry name" value="WD40"/>
    <property type="match status" value="6"/>
</dbReference>
<dbReference type="GO" id="GO:0036064">
    <property type="term" value="C:ciliary basal body"/>
    <property type="evidence" value="ECO:0007669"/>
    <property type="project" value="TreeGrafter"/>
</dbReference>
<dbReference type="InterPro" id="IPR056151">
    <property type="entry name" value="Beta-prop_DCAF12"/>
</dbReference>
<dbReference type="GO" id="GO:0007020">
    <property type="term" value="P:microtubule nucleation"/>
    <property type="evidence" value="ECO:0007669"/>
    <property type="project" value="TreeGrafter"/>
</dbReference>
<dbReference type="Pfam" id="PF23760">
    <property type="entry name" value="Beta-prop_DCAF12"/>
    <property type="match status" value="1"/>
</dbReference>
<dbReference type="OMA" id="GTMVLWD"/>
<feature type="compositionally biased region" description="Polar residues" evidence="2">
    <location>
        <begin position="578"/>
        <end position="591"/>
    </location>
</feature>
<feature type="compositionally biased region" description="Basic and acidic residues" evidence="2">
    <location>
        <begin position="482"/>
        <end position="492"/>
    </location>
</feature>
<dbReference type="PROSITE" id="PS50082">
    <property type="entry name" value="WD_REPEATS_2"/>
    <property type="match status" value="2"/>
</dbReference>
<feature type="compositionally biased region" description="Polar residues" evidence="2">
    <location>
        <begin position="521"/>
        <end position="533"/>
    </location>
</feature>
<keyword evidence="1" id="KW-0853">WD repeat</keyword>
<evidence type="ECO:0000256" key="2">
    <source>
        <dbReference type="SAM" id="MobiDB-lite"/>
    </source>
</evidence>
<evidence type="ECO:0000259" key="3">
    <source>
        <dbReference type="Pfam" id="PF23760"/>
    </source>
</evidence>
<feature type="repeat" description="WD" evidence="1">
    <location>
        <begin position="80"/>
        <end position="111"/>
    </location>
</feature>
<dbReference type="OrthoDB" id="1602884at2759"/>
<sequence>MSVGQIASAGDDIKLWDESNFTFLKQYNPHDQNIADICWSHDNSFLASVALNSEKIAIYSCKTSAFPITTLDCSPGRLCVDLTSTSRYLVVGGSDGIINAWDLKSRTIKKSYKDHKGPVSCVRFNANDSHIASGSEAGEIIVYNVVTGQGCRPMTAPKVQAIRQLQFNAVKKSLLGSVSEDGAVNLWDINTRRLLHGYSDAHIASATGLKFSPLNDILLLSVGLDKRIICFDVQSKKQVKSITVESPLTSIDVKSDGVTVTVGSTRGKVFVYDLRKAASPISVFSAHRSSVQRLKFENKTATEFQSLSKQEAYAMKAKLVQSEGEGLSPGRRQLPSAPNNQIRDHILKEVESWPMSTFLEYLEFDSSGDETEQPTSSPTAAERKDLYSYRNVKSPNHSDGVFSPMREHTDSYGSSAMSPLDSVSRQSAGTIGISNITPLRSDLSSLKNHNGSLGLSPVSGPYTGSTDDYMTDHNPTSQTPDSHYREPAESPESHTSPVLHRDTDTQRPSAFIRRSGDDRNFPSSFLPSVNEYSASPYVGAPSDSVNTSRTSGNTRQRNNYDESPSASSGGSSVPPFKLTTSPEGAQSVPSVEATLPTQISGSQNGQNFQTQVIRNLISEELEDFKDQIHRDILQLQVEMLRQFQIQMVEMTNVFKQHSVNQELLQEVERLREENKRLKKNF</sequence>
<evidence type="ECO:0000313" key="5">
    <source>
        <dbReference type="Proteomes" id="UP000005408"/>
    </source>
</evidence>
<dbReference type="InterPro" id="IPR052818">
    <property type="entry name" value="NEDD1_Spindle_Assembly"/>
</dbReference>
<dbReference type="InterPro" id="IPR015943">
    <property type="entry name" value="WD40/YVTN_repeat-like_dom_sf"/>
</dbReference>
<feature type="compositionally biased region" description="Polar residues" evidence="2">
    <location>
        <begin position="543"/>
        <end position="557"/>
    </location>
</feature>
<feature type="repeat" description="WD" evidence="1">
    <location>
        <begin position="112"/>
        <end position="149"/>
    </location>
</feature>
<dbReference type="GO" id="GO:0005813">
    <property type="term" value="C:centrosome"/>
    <property type="evidence" value="ECO:0007669"/>
    <property type="project" value="TreeGrafter"/>
</dbReference>
<proteinExistence type="predicted"/>
<feature type="compositionally biased region" description="Low complexity" evidence="2">
    <location>
        <begin position="563"/>
        <end position="575"/>
    </location>
</feature>
<keyword evidence="5" id="KW-1185">Reference proteome</keyword>
<dbReference type="GO" id="GO:0043015">
    <property type="term" value="F:gamma-tubulin binding"/>
    <property type="evidence" value="ECO:0007669"/>
    <property type="project" value="TreeGrafter"/>
</dbReference>
<accession>A0A8W8LRG6</accession>
<dbReference type="Pfam" id="PF00400">
    <property type="entry name" value="WD40"/>
    <property type="match status" value="3"/>
</dbReference>
<dbReference type="EnsemblMetazoa" id="G29392.5">
    <property type="protein sequence ID" value="G29392.5:cds"/>
    <property type="gene ID" value="G29392"/>
</dbReference>
<protein>
    <recommendedName>
        <fullName evidence="3">DDB1- and CUL4-associated factor 12 beta-propeller domain-containing protein</fullName>
    </recommendedName>
</protein>
<dbReference type="InterPro" id="IPR001680">
    <property type="entry name" value="WD40_rpt"/>
</dbReference>
<dbReference type="GO" id="GO:0005737">
    <property type="term" value="C:cytoplasm"/>
    <property type="evidence" value="ECO:0007669"/>
    <property type="project" value="TreeGrafter"/>
</dbReference>
<dbReference type="GO" id="GO:0005814">
    <property type="term" value="C:centriole"/>
    <property type="evidence" value="ECO:0007669"/>
    <property type="project" value="TreeGrafter"/>
</dbReference>
<reference evidence="4" key="1">
    <citation type="submission" date="2022-08" db="UniProtKB">
        <authorList>
            <consortium name="EnsemblMetazoa"/>
        </authorList>
    </citation>
    <scope>IDENTIFICATION</scope>
    <source>
        <strain evidence="4">05x7-T-G4-1.051#20</strain>
    </source>
</reference>
<dbReference type="PANTHER" id="PTHR44414">
    <property type="entry name" value="PROTEIN NEDD1"/>
    <property type="match status" value="1"/>
</dbReference>
<feature type="compositionally biased region" description="Polar residues" evidence="2">
    <location>
        <begin position="462"/>
        <end position="481"/>
    </location>
</feature>
<evidence type="ECO:0000256" key="1">
    <source>
        <dbReference type="PROSITE-ProRule" id="PRU00221"/>
    </source>
</evidence>
<evidence type="ECO:0000313" key="4">
    <source>
        <dbReference type="EnsemblMetazoa" id="G29392.5:cds"/>
    </source>
</evidence>
<organism evidence="4 5">
    <name type="scientific">Magallana gigas</name>
    <name type="common">Pacific oyster</name>
    <name type="synonym">Crassostrea gigas</name>
    <dbReference type="NCBI Taxonomy" id="29159"/>
    <lineage>
        <taxon>Eukaryota</taxon>
        <taxon>Metazoa</taxon>
        <taxon>Spiralia</taxon>
        <taxon>Lophotrochozoa</taxon>
        <taxon>Mollusca</taxon>
        <taxon>Bivalvia</taxon>
        <taxon>Autobranchia</taxon>
        <taxon>Pteriomorphia</taxon>
        <taxon>Ostreida</taxon>
        <taxon>Ostreoidea</taxon>
        <taxon>Ostreidae</taxon>
        <taxon>Magallana</taxon>
    </lineage>
</organism>
<feature type="compositionally biased region" description="Polar residues" evidence="2">
    <location>
        <begin position="411"/>
        <end position="423"/>
    </location>
</feature>
<dbReference type="SUPFAM" id="SSF50978">
    <property type="entry name" value="WD40 repeat-like"/>
    <property type="match status" value="1"/>
</dbReference>
<dbReference type="GO" id="GO:0000278">
    <property type="term" value="P:mitotic cell cycle"/>
    <property type="evidence" value="ECO:0007669"/>
    <property type="project" value="TreeGrafter"/>
</dbReference>
<feature type="region of interest" description="Disordered" evidence="2">
    <location>
        <begin position="448"/>
        <end position="591"/>
    </location>
</feature>